<dbReference type="AlphaFoldDB" id="A0AAJ0I7C9"/>
<dbReference type="RefSeq" id="XP_062692782.1">
    <property type="nucleotide sequence ID" value="XM_062835023.1"/>
</dbReference>
<sequence length="103" mass="12188">VISFPYIDFINKFNIFYNSYRILIGYYFTPADLSIEEHIKPGNVFPLLLRPYNSNFNDIIKILIIITHLNKGIIINLPKKTIDSKNNKIRLYIFPIYYTSNIL</sequence>
<gene>
    <name evidence="1" type="ORF">B0T23DRAFT_317796</name>
</gene>
<proteinExistence type="predicted"/>
<reference evidence="1 2" key="1">
    <citation type="journal article" date="2023" name="Mol. Phylogenet. Evol.">
        <title>Genome-scale phylogeny and comparative genomics of the fungal order Sordariales.</title>
        <authorList>
            <person name="Hensen N."/>
            <person name="Bonometti L."/>
            <person name="Westerberg I."/>
            <person name="Brannstrom I.O."/>
            <person name="Guillou S."/>
            <person name="Cros-Aarteil S."/>
            <person name="Calhoun S."/>
            <person name="Haridas S."/>
            <person name="Kuo A."/>
            <person name="Mondo S."/>
            <person name="Pangilinan J."/>
            <person name="Riley R."/>
            <person name="LaButti K."/>
            <person name="Andreopoulos B."/>
            <person name="Lipzen A."/>
            <person name="Chen C."/>
            <person name="Yan M."/>
            <person name="Daum C."/>
            <person name="Ng V."/>
            <person name="Clum A."/>
            <person name="Steindorff A."/>
            <person name="Ohm R.A."/>
            <person name="Martin F."/>
            <person name="Silar P."/>
            <person name="Natvig D.O."/>
            <person name="Lalanne C."/>
            <person name="Gautier V."/>
            <person name="Ament-Velasquez S.L."/>
            <person name="Kruys A."/>
            <person name="Hutchinson M.I."/>
            <person name="Powell A.J."/>
            <person name="Barry K."/>
            <person name="Miller A.N."/>
            <person name="Grigoriev I.V."/>
            <person name="Debuchy R."/>
            <person name="Gladieux P."/>
            <person name="Hiltunen Thoren M."/>
            <person name="Johannesson H."/>
        </authorList>
    </citation>
    <scope>NUCLEOTIDE SEQUENCE [LARGE SCALE GENOMIC DNA]</scope>
    <source>
        <strain evidence="1 2">FGSC 10403</strain>
    </source>
</reference>
<dbReference type="EMBL" id="JAULSX010000004">
    <property type="protein sequence ID" value="KAK3492324.1"/>
    <property type="molecule type" value="Genomic_DNA"/>
</dbReference>
<keyword evidence="2" id="KW-1185">Reference proteome</keyword>
<accession>A0AAJ0I7C9</accession>
<organism evidence="1 2">
    <name type="scientific">Neurospora hispaniola</name>
    <dbReference type="NCBI Taxonomy" id="588809"/>
    <lineage>
        <taxon>Eukaryota</taxon>
        <taxon>Fungi</taxon>
        <taxon>Dikarya</taxon>
        <taxon>Ascomycota</taxon>
        <taxon>Pezizomycotina</taxon>
        <taxon>Sordariomycetes</taxon>
        <taxon>Sordariomycetidae</taxon>
        <taxon>Sordariales</taxon>
        <taxon>Sordariaceae</taxon>
        <taxon>Neurospora</taxon>
    </lineage>
</organism>
<name>A0AAJ0I7C9_9PEZI</name>
<evidence type="ECO:0000313" key="1">
    <source>
        <dbReference type="EMBL" id="KAK3492324.1"/>
    </source>
</evidence>
<dbReference type="Proteomes" id="UP001285908">
    <property type="component" value="Unassembled WGS sequence"/>
</dbReference>
<feature type="non-terminal residue" evidence="1">
    <location>
        <position position="1"/>
    </location>
</feature>
<comment type="caution">
    <text evidence="1">The sequence shown here is derived from an EMBL/GenBank/DDBJ whole genome shotgun (WGS) entry which is preliminary data.</text>
</comment>
<evidence type="ECO:0000313" key="2">
    <source>
        <dbReference type="Proteomes" id="UP001285908"/>
    </source>
</evidence>
<protein>
    <submittedName>
        <fullName evidence="1">Uncharacterized protein</fullName>
    </submittedName>
</protein>
<dbReference type="GeneID" id="87872645"/>